<feature type="compositionally biased region" description="Basic and acidic residues" evidence="2">
    <location>
        <begin position="250"/>
        <end position="270"/>
    </location>
</feature>
<feature type="compositionally biased region" description="Pro residues" evidence="2">
    <location>
        <begin position="733"/>
        <end position="747"/>
    </location>
</feature>
<feature type="region of interest" description="Disordered" evidence="2">
    <location>
        <begin position="589"/>
        <end position="751"/>
    </location>
</feature>
<protein>
    <submittedName>
        <fullName evidence="4">RhoGAP-domain-containing protein</fullName>
    </submittedName>
</protein>
<dbReference type="SUPFAM" id="SSF48350">
    <property type="entry name" value="GTPase activation domain, GAP"/>
    <property type="match status" value="1"/>
</dbReference>
<dbReference type="Pfam" id="PF00620">
    <property type="entry name" value="RhoGAP"/>
    <property type="match status" value="1"/>
</dbReference>
<dbReference type="PANTHER" id="PTHR23176">
    <property type="entry name" value="RHO/RAC/CDC GTPASE-ACTIVATING PROTEIN"/>
    <property type="match status" value="1"/>
</dbReference>
<dbReference type="OrthoDB" id="79452at2759"/>
<dbReference type="InterPro" id="IPR008936">
    <property type="entry name" value="Rho_GTPase_activation_prot"/>
</dbReference>
<dbReference type="Gene3D" id="1.10.555.10">
    <property type="entry name" value="Rho GTPase activation protein"/>
    <property type="match status" value="1"/>
</dbReference>
<feature type="region of interest" description="Disordered" evidence="2">
    <location>
        <begin position="1"/>
        <end position="22"/>
    </location>
</feature>
<evidence type="ECO:0000256" key="1">
    <source>
        <dbReference type="ARBA" id="ARBA00022468"/>
    </source>
</evidence>
<dbReference type="PANTHER" id="PTHR23176:SF134">
    <property type="entry name" value="RHO-TYPE GTPASE-ACTIVATING PROTEIN"/>
    <property type="match status" value="1"/>
</dbReference>
<reference evidence="4" key="1">
    <citation type="journal article" date="2020" name="Nat. Commun.">
        <title>Large-scale genome sequencing of mycorrhizal fungi provides insights into the early evolution of symbiotic traits.</title>
        <authorList>
            <person name="Miyauchi S."/>
            <person name="Kiss E."/>
            <person name="Kuo A."/>
            <person name="Drula E."/>
            <person name="Kohler A."/>
            <person name="Sanchez-Garcia M."/>
            <person name="Morin E."/>
            <person name="Andreopoulos B."/>
            <person name="Barry K.W."/>
            <person name="Bonito G."/>
            <person name="Buee M."/>
            <person name="Carver A."/>
            <person name="Chen C."/>
            <person name="Cichocki N."/>
            <person name="Clum A."/>
            <person name="Culley D."/>
            <person name="Crous P.W."/>
            <person name="Fauchery L."/>
            <person name="Girlanda M."/>
            <person name="Hayes R.D."/>
            <person name="Keri Z."/>
            <person name="LaButti K."/>
            <person name="Lipzen A."/>
            <person name="Lombard V."/>
            <person name="Magnuson J."/>
            <person name="Maillard F."/>
            <person name="Murat C."/>
            <person name="Nolan M."/>
            <person name="Ohm R.A."/>
            <person name="Pangilinan J."/>
            <person name="Pereira M.F."/>
            <person name="Perotto S."/>
            <person name="Peter M."/>
            <person name="Pfister S."/>
            <person name="Riley R."/>
            <person name="Sitrit Y."/>
            <person name="Stielow J.B."/>
            <person name="Szollosi G."/>
            <person name="Zifcakova L."/>
            <person name="Stursova M."/>
            <person name="Spatafora J.W."/>
            <person name="Tedersoo L."/>
            <person name="Vaario L.M."/>
            <person name="Yamada A."/>
            <person name="Yan M."/>
            <person name="Wang P."/>
            <person name="Xu J."/>
            <person name="Bruns T."/>
            <person name="Baldrian P."/>
            <person name="Vilgalys R."/>
            <person name="Dunand C."/>
            <person name="Henrissat B."/>
            <person name="Grigoriev I.V."/>
            <person name="Hibbett D."/>
            <person name="Nagy L.G."/>
            <person name="Martin F.M."/>
        </authorList>
    </citation>
    <scope>NUCLEOTIDE SEQUENCE</scope>
    <source>
        <strain evidence="4">UH-Tt-Lm1</strain>
    </source>
</reference>
<feature type="domain" description="Rho-GAP" evidence="3">
    <location>
        <begin position="387"/>
        <end position="579"/>
    </location>
</feature>
<evidence type="ECO:0000313" key="4">
    <source>
        <dbReference type="EMBL" id="KAF9786030.1"/>
    </source>
</evidence>
<keyword evidence="1" id="KW-0343">GTPase activation</keyword>
<feature type="compositionally biased region" description="Polar residues" evidence="2">
    <location>
        <begin position="653"/>
        <end position="689"/>
    </location>
</feature>
<comment type="caution">
    <text evidence="4">The sequence shown here is derived from an EMBL/GenBank/DDBJ whole genome shotgun (WGS) entry which is preliminary data.</text>
</comment>
<dbReference type="PROSITE" id="PS50238">
    <property type="entry name" value="RHOGAP"/>
    <property type="match status" value="1"/>
</dbReference>
<dbReference type="EMBL" id="WIUZ02000006">
    <property type="protein sequence ID" value="KAF9786030.1"/>
    <property type="molecule type" value="Genomic_DNA"/>
</dbReference>
<organism evidence="4 5">
    <name type="scientific">Thelephora terrestris</name>
    <dbReference type="NCBI Taxonomy" id="56493"/>
    <lineage>
        <taxon>Eukaryota</taxon>
        <taxon>Fungi</taxon>
        <taxon>Dikarya</taxon>
        <taxon>Basidiomycota</taxon>
        <taxon>Agaricomycotina</taxon>
        <taxon>Agaricomycetes</taxon>
        <taxon>Thelephorales</taxon>
        <taxon>Thelephoraceae</taxon>
        <taxon>Thelephora</taxon>
    </lineage>
</organism>
<feature type="region of interest" description="Disordered" evidence="2">
    <location>
        <begin position="250"/>
        <end position="271"/>
    </location>
</feature>
<dbReference type="AlphaFoldDB" id="A0A9P6HG11"/>
<dbReference type="GO" id="GO:0005737">
    <property type="term" value="C:cytoplasm"/>
    <property type="evidence" value="ECO:0007669"/>
    <property type="project" value="TreeGrafter"/>
</dbReference>
<name>A0A9P6HG11_9AGAM</name>
<feature type="compositionally biased region" description="Basic and acidic residues" evidence="2">
    <location>
        <begin position="176"/>
        <end position="191"/>
    </location>
</feature>
<dbReference type="CDD" id="cd00159">
    <property type="entry name" value="RhoGAP"/>
    <property type="match status" value="1"/>
</dbReference>
<accession>A0A9P6HG11</accession>
<evidence type="ECO:0000313" key="5">
    <source>
        <dbReference type="Proteomes" id="UP000736335"/>
    </source>
</evidence>
<dbReference type="SMART" id="SM00324">
    <property type="entry name" value="RhoGAP"/>
    <property type="match status" value="1"/>
</dbReference>
<feature type="region of interest" description="Disordered" evidence="2">
    <location>
        <begin position="173"/>
        <end position="229"/>
    </location>
</feature>
<evidence type="ECO:0000259" key="3">
    <source>
        <dbReference type="PROSITE" id="PS50238"/>
    </source>
</evidence>
<gene>
    <name evidence="4" type="ORF">BJ322DRAFT_762336</name>
</gene>
<dbReference type="InterPro" id="IPR000198">
    <property type="entry name" value="RhoGAP_dom"/>
</dbReference>
<feature type="compositionally biased region" description="Low complexity" evidence="2">
    <location>
        <begin position="632"/>
        <end position="642"/>
    </location>
</feature>
<dbReference type="Pfam" id="PF00611">
    <property type="entry name" value="FCH"/>
    <property type="match status" value="1"/>
</dbReference>
<reference evidence="4" key="2">
    <citation type="submission" date="2020-11" db="EMBL/GenBank/DDBJ databases">
        <authorList>
            <consortium name="DOE Joint Genome Institute"/>
            <person name="Kuo A."/>
            <person name="Miyauchi S."/>
            <person name="Kiss E."/>
            <person name="Drula E."/>
            <person name="Kohler A."/>
            <person name="Sanchez-Garcia M."/>
            <person name="Andreopoulos B."/>
            <person name="Barry K.W."/>
            <person name="Bonito G."/>
            <person name="Buee M."/>
            <person name="Carver A."/>
            <person name="Chen C."/>
            <person name="Cichocki N."/>
            <person name="Clum A."/>
            <person name="Culley D."/>
            <person name="Crous P.W."/>
            <person name="Fauchery L."/>
            <person name="Girlanda M."/>
            <person name="Hayes R."/>
            <person name="Keri Z."/>
            <person name="Labutti K."/>
            <person name="Lipzen A."/>
            <person name="Lombard V."/>
            <person name="Magnuson J."/>
            <person name="Maillard F."/>
            <person name="Morin E."/>
            <person name="Murat C."/>
            <person name="Nolan M."/>
            <person name="Ohm R."/>
            <person name="Pangilinan J."/>
            <person name="Pereira M."/>
            <person name="Perotto S."/>
            <person name="Peter M."/>
            <person name="Riley R."/>
            <person name="Sitrit Y."/>
            <person name="Stielow B."/>
            <person name="Szollosi G."/>
            <person name="Zifcakova L."/>
            <person name="Stursova M."/>
            <person name="Spatafora J.W."/>
            <person name="Tedersoo L."/>
            <person name="Vaario L.-M."/>
            <person name="Yamada A."/>
            <person name="Yan M."/>
            <person name="Wang P."/>
            <person name="Xu J."/>
            <person name="Bruns T."/>
            <person name="Baldrian P."/>
            <person name="Vilgalys R."/>
            <person name="Henrissat B."/>
            <person name="Grigoriev I.V."/>
            <person name="Hibbett D."/>
            <person name="Nagy L.G."/>
            <person name="Martin F.M."/>
        </authorList>
    </citation>
    <scope>NUCLEOTIDE SEQUENCE</scope>
    <source>
        <strain evidence="4">UH-Tt-Lm1</strain>
    </source>
</reference>
<sequence>MSSNQGHADSTPSARPSMSTPSDQGPLALFDLYLRILSDSYLTFLQERRKVEEDYYESLMELHRKTLNVDQFFDSRLESTSLRSAWSEVRDNLEREAQTRRAFMDSITHEVINPLVSFKETQERIRKRIRGQMKLSIQTHNDYTENVLPKLKRAYIKKCQDVEDHKSVALSAASHAKSDLRYADSQVRDPTTRPIVTSPQPLRPLERRASTSTTSTRPRSPPTAFSDIASQGKKQLNQLITFLDKGSAKEALRGGSDRDPLRSVRAKREADEADVQYRNAVHWCETLRLNREKTIQAGYHSLETFIGESSETIKQALGKYADNLAAMFSTSLQLANHGAQQVEKVSTLRDMKGVNAYIAQSLASSIPSPIPYHNFYVGECRDLIFGFSLQDYATARDLPEGEIPKIVRICIEEVDKRGLDAEGIYRVSGRVSSVNELRHRIEKNEKAFSFYPTDDIYVVAALLKMYLRELPEPLLKFPLEDRIQHTIDFEKHFASDFQLVRAKIRRLPPIHRYTLKAVLSHLNRVASNRERNKMDTRNLAIVFGIFGIDDDPKGGDLLSLQGHNDTFMEALIIHCHTIFDEQIHTASYASSPPLPPAPLGETAPPYAYGSTHTKFSERAPQQFNAPLPQTPTPQTTGDDFTPQVPPQPPASIHPSSRGNAGSSSGHPNTSPISSEAETNAETNVSSPTSYIAPPPLPLRPGRQSVTVQSLRGTKGLDFSQPEISEGDWTGPAPASPPLSDPPSPLPTPSALSLSTERHSLHLPCQLLKEQQLGSLNRPTPPLKRPRAHQGPMVSRRAKRDLSHMMNWCLVRLQRRLHKPDTRRKVTLYHRSCNRLLSLVRARTFDFLTTVCTGTFLFVSRVYVFPILASFVHFHRSLDLL</sequence>
<proteinExistence type="predicted"/>
<dbReference type="InterPro" id="IPR001060">
    <property type="entry name" value="FCH_dom"/>
</dbReference>
<dbReference type="InterPro" id="IPR050729">
    <property type="entry name" value="Rho-GAP"/>
</dbReference>
<dbReference type="Gene3D" id="1.20.1270.60">
    <property type="entry name" value="Arfaptin homology (AH) domain/BAR domain"/>
    <property type="match status" value="1"/>
</dbReference>
<dbReference type="GO" id="GO:0007165">
    <property type="term" value="P:signal transduction"/>
    <property type="evidence" value="ECO:0007669"/>
    <property type="project" value="InterPro"/>
</dbReference>
<dbReference type="InterPro" id="IPR027267">
    <property type="entry name" value="AH/BAR_dom_sf"/>
</dbReference>
<dbReference type="SUPFAM" id="SSF103657">
    <property type="entry name" value="BAR/IMD domain-like"/>
    <property type="match status" value="1"/>
</dbReference>
<feature type="compositionally biased region" description="Low complexity" evidence="2">
    <location>
        <begin position="210"/>
        <end position="224"/>
    </location>
</feature>
<keyword evidence="5" id="KW-1185">Reference proteome</keyword>
<evidence type="ECO:0000256" key="2">
    <source>
        <dbReference type="SAM" id="MobiDB-lite"/>
    </source>
</evidence>
<dbReference type="Proteomes" id="UP000736335">
    <property type="component" value="Unassembled WGS sequence"/>
</dbReference>
<dbReference type="GO" id="GO:0005096">
    <property type="term" value="F:GTPase activator activity"/>
    <property type="evidence" value="ECO:0007669"/>
    <property type="project" value="UniProtKB-KW"/>
</dbReference>